<comment type="caution">
    <text evidence="1">The sequence shown here is derived from an EMBL/GenBank/DDBJ whole genome shotgun (WGS) entry which is preliminary data.</text>
</comment>
<protein>
    <submittedName>
        <fullName evidence="1">Uncharacterized protein</fullName>
    </submittedName>
</protein>
<sequence>MASALTMLEAHNKGVHVFRFVKSNQTVSLTEKQLQRIPYLATLVFNANNFSTKRNEQGEFILNYPFRYTYFMIVLATVINVRSSFLFSRLPRSGNLLFLLELYKFLSVYPLPVPILKNAIDPTEKGFHRHYYEASPGDARDTAAEVLVAICGGEYDMDDWKTVKIIFNLVIDILSSPSVFGPRFRYQTLFIAENYCSSIFNSDQRSALNMYRQSLEQVDASQIDPDIIGETLTAPKTHMFHWRRKHHIEEDEDLCRTIIPNISVKKDENLYPFIPLVNSLEYFHWRWVNLDLCRDFSHLSWDICFDSMSLFSLKENWPSRINKWAKNHLTEYSPERLAIVRKFEFRDRTYWKKVDFENVMYLLKRWGAIENDKSKRKIKFEKSANFYFLRNRPTIEKCKSQCSRKMKKYRQ</sequence>
<gene>
    <name evidence="1" type="ORF">TIS948_LOCUS31337</name>
</gene>
<evidence type="ECO:0000313" key="2">
    <source>
        <dbReference type="Proteomes" id="UP000663825"/>
    </source>
</evidence>
<dbReference type="OrthoDB" id="10039087at2759"/>
<dbReference type="EMBL" id="CAJNXB010005732">
    <property type="protein sequence ID" value="CAF3442940.1"/>
    <property type="molecule type" value="Genomic_DNA"/>
</dbReference>
<proteinExistence type="predicted"/>
<reference evidence="1" key="1">
    <citation type="submission" date="2021-02" db="EMBL/GenBank/DDBJ databases">
        <authorList>
            <person name="Nowell W R."/>
        </authorList>
    </citation>
    <scope>NUCLEOTIDE SEQUENCE</scope>
</reference>
<dbReference type="AlphaFoldDB" id="A0A818DKI5"/>
<organism evidence="1 2">
    <name type="scientific">Rotaria socialis</name>
    <dbReference type="NCBI Taxonomy" id="392032"/>
    <lineage>
        <taxon>Eukaryota</taxon>
        <taxon>Metazoa</taxon>
        <taxon>Spiralia</taxon>
        <taxon>Gnathifera</taxon>
        <taxon>Rotifera</taxon>
        <taxon>Eurotatoria</taxon>
        <taxon>Bdelloidea</taxon>
        <taxon>Philodinida</taxon>
        <taxon>Philodinidae</taxon>
        <taxon>Rotaria</taxon>
    </lineage>
</organism>
<name>A0A818DKI5_9BILA</name>
<evidence type="ECO:0000313" key="1">
    <source>
        <dbReference type="EMBL" id="CAF3442940.1"/>
    </source>
</evidence>
<dbReference type="Proteomes" id="UP000663825">
    <property type="component" value="Unassembled WGS sequence"/>
</dbReference>
<accession>A0A818DKI5</accession>